<dbReference type="CDD" id="cd12913">
    <property type="entry name" value="PDC1_MCP_like"/>
    <property type="match status" value="1"/>
</dbReference>
<evidence type="ECO:0000313" key="2">
    <source>
        <dbReference type="Proteomes" id="UP000320216"/>
    </source>
</evidence>
<dbReference type="Proteomes" id="UP000320216">
    <property type="component" value="Chromosome"/>
</dbReference>
<dbReference type="EMBL" id="CP042305">
    <property type="protein sequence ID" value="QDZ16154.1"/>
    <property type="molecule type" value="Genomic_DNA"/>
</dbReference>
<name>A0A5B8M809_9MICO</name>
<organism evidence="1 2">
    <name type="scientific">Humibacter ginsenosidimutans</name>
    <dbReference type="NCBI Taxonomy" id="2599293"/>
    <lineage>
        <taxon>Bacteria</taxon>
        <taxon>Bacillati</taxon>
        <taxon>Actinomycetota</taxon>
        <taxon>Actinomycetes</taxon>
        <taxon>Micrococcales</taxon>
        <taxon>Microbacteriaceae</taxon>
        <taxon>Humibacter</taxon>
    </lineage>
</organism>
<proteinExistence type="predicted"/>
<dbReference type="Pfam" id="PF22673">
    <property type="entry name" value="MCP-like_PDC_1"/>
    <property type="match status" value="1"/>
</dbReference>
<dbReference type="KEGG" id="huw:FPZ11_16545"/>
<reference evidence="1 2" key="1">
    <citation type="submission" date="2019-07" db="EMBL/GenBank/DDBJ databases">
        <title>Full genome sequence of Humibacter sp. WJ7-1.</title>
        <authorList>
            <person name="Im W.-T."/>
        </authorList>
    </citation>
    <scope>NUCLEOTIDE SEQUENCE [LARGE SCALE GENOMIC DNA]</scope>
    <source>
        <strain evidence="1 2">WJ7-1</strain>
    </source>
</reference>
<evidence type="ECO:0000313" key="1">
    <source>
        <dbReference type="EMBL" id="QDZ16154.1"/>
    </source>
</evidence>
<evidence type="ECO:0008006" key="3">
    <source>
        <dbReference type="Google" id="ProtNLM"/>
    </source>
</evidence>
<dbReference type="RefSeq" id="WP_146322158.1">
    <property type="nucleotide sequence ID" value="NZ_CP042305.1"/>
</dbReference>
<dbReference type="Gene3D" id="3.30.450.20">
    <property type="entry name" value="PAS domain"/>
    <property type="match status" value="1"/>
</dbReference>
<dbReference type="OrthoDB" id="8687362at2"/>
<dbReference type="AlphaFoldDB" id="A0A5B8M809"/>
<keyword evidence="2" id="KW-1185">Reference proteome</keyword>
<protein>
    <recommendedName>
        <fullName evidence="3">Cache domain-containing protein</fullName>
    </recommendedName>
</protein>
<sequence>MPAADDSAGAIAALFADVFRLLESWRDQATASLGPSTTPSALDALASRLVLPELEADSLLIGAGFIAAPDYVHAGDVHFAWWLGPLDAGPIFGSTQTPTRLDLSTRGYADYLRDVRGLEWYATPAATMAPHVTGPYVDHLCTCDYIVTLTVPALVDGAMVGVVGADIAVRRLEREVLPVLLQHPEGLALVNADGRVVVSTEPSTPAGALVSQDAASIECAGIPLRVVTL</sequence>
<gene>
    <name evidence="1" type="ORF">FPZ11_16545</name>
</gene>
<accession>A0A5B8M809</accession>